<evidence type="ECO:0000313" key="1">
    <source>
        <dbReference type="EMBL" id="GAY60917.1"/>
    </source>
</evidence>
<evidence type="ECO:0000313" key="2">
    <source>
        <dbReference type="Proteomes" id="UP000236630"/>
    </source>
</evidence>
<dbReference type="STRING" id="55188.A0A2H5Q8E5"/>
<dbReference type="Proteomes" id="UP000236630">
    <property type="component" value="Unassembled WGS sequence"/>
</dbReference>
<protein>
    <recommendedName>
        <fullName evidence="3">Alpha-galactosidase</fullName>
    </recommendedName>
</protein>
<comment type="caution">
    <text evidence="1">The sequence shown here is derived from an EMBL/GenBank/DDBJ whole genome shotgun (WGS) entry which is preliminary data.</text>
</comment>
<dbReference type="InterPro" id="IPR013785">
    <property type="entry name" value="Aldolase_TIM"/>
</dbReference>
<dbReference type="InterPro" id="IPR017853">
    <property type="entry name" value="GH"/>
</dbReference>
<dbReference type="EMBL" id="BDQV01000251">
    <property type="protein sequence ID" value="GAY60917.1"/>
    <property type="molecule type" value="Genomic_DNA"/>
</dbReference>
<keyword evidence="2" id="KW-1185">Reference proteome</keyword>
<dbReference type="Gene3D" id="3.20.20.70">
    <property type="entry name" value="Aldolase class I"/>
    <property type="match status" value="1"/>
</dbReference>
<proteinExistence type="predicted"/>
<reference evidence="1 2" key="1">
    <citation type="journal article" date="2017" name="Front. Genet.">
        <title>Draft sequencing of the heterozygous diploid genome of Satsuma (Citrus unshiu Marc.) using a hybrid assembly approach.</title>
        <authorList>
            <person name="Shimizu T."/>
            <person name="Tanizawa Y."/>
            <person name="Mochizuki T."/>
            <person name="Nagasaki H."/>
            <person name="Yoshioka T."/>
            <person name="Toyoda A."/>
            <person name="Fujiyama A."/>
            <person name="Kaminuma E."/>
            <person name="Nakamura Y."/>
        </authorList>
    </citation>
    <scope>NUCLEOTIDE SEQUENCE [LARGE SCALE GENOMIC DNA]</scope>
    <source>
        <strain evidence="2">cv. Miyagawa wase</strain>
    </source>
</reference>
<sequence length="68" mass="7672">MLRIDIGSLSYEKASYSRGFSKSFGEIFYTSNYGTLQLTNGLASTPQMGWNNWNFFACNTSEAIIKEI</sequence>
<name>A0A2H5Q8E5_CITUN</name>
<dbReference type="SUPFAM" id="SSF51445">
    <property type="entry name" value="(Trans)glycosidases"/>
    <property type="match status" value="1"/>
</dbReference>
<dbReference type="AlphaFoldDB" id="A0A2H5Q8E5"/>
<accession>A0A2H5Q8E5</accession>
<feature type="non-terminal residue" evidence="1">
    <location>
        <position position="68"/>
    </location>
</feature>
<organism evidence="1 2">
    <name type="scientific">Citrus unshiu</name>
    <name type="common">Satsuma mandarin</name>
    <name type="synonym">Citrus nobilis var. unshiu</name>
    <dbReference type="NCBI Taxonomy" id="55188"/>
    <lineage>
        <taxon>Eukaryota</taxon>
        <taxon>Viridiplantae</taxon>
        <taxon>Streptophyta</taxon>
        <taxon>Embryophyta</taxon>
        <taxon>Tracheophyta</taxon>
        <taxon>Spermatophyta</taxon>
        <taxon>Magnoliopsida</taxon>
        <taxon>eudicotyledons</taxon>
        <taxon>Gunneridae</taxon>
        <taxon>Pentapetalae</taxon>
        <taxon>rosids</taxon>
        <taxon>malvids</taxon>
        <taxon>Sapindales</taxon>
        <taxon>Rutaceae</taxon>
        <taxon>Aurantioideae</taxon>
        <taxon>Citrus</taxon>
    </lineage>
</organism>
<gene>
    <name evidence="1" type="ORF">CUMW_205780</name>
</gene>
<evidence type="ECO:0008006" key="3">
    <source>
        <dbReference type="Google" id="ProtNLM"/>
    </source>
</evidence>